<dbReference type="OrthoDB" id="7742414at2"/>
<dbReference type="EMBL" id="CP040818">
    <property type="protein sequence ID" value="QDL92267.1"/>
    <property type="molecule type" value="Genomic_DNA"/>
</dbReference>
<sequence>MITPRSLSRGAAALGLTALAALSACAPAHQNAGTVDIRSVDAHGTMGRWTTGESYTIVYAVTETAGRTAVCGAWSYFGGGPSMHYPQMLRSMYVYIGDERLMQNIEFFNATGKTEPGNLGERTLNCAFSDVPWQPAFATTAPRLKQGQTTFVE</sequence>
<dbReference type="Proteomes" id="UP000305888">
    <property type="component" value="Chromosome"/>
</dbReference>
<gene>
    <name evidence="2" type="ORF">FDP22_11050</name>
</gene>
<organism evidence="2 3">
    <name type="scientific">Paroceanicella profunda</name>
    <dbReference type="NCBI Taxonomy" id="2579971"/>
    <lineage>
        <taxon>Bacteria</taxon>
        <taxon>Pseudomonadati</taxon>
        <taxon>Pseudomonadota</taxon>
        <taxon>Alphaproteobacteria</taxon>
        <taxon>Rhodobacterales</taxon>
        <taxon>Paracoccaceae</taxon>
        <taxon>Paroceanicella</taxon>
    </lineage>
</organism>
<dbReference type="RefSeq" id="WP_138572929.1">
    <property type="nucleotide sequence ID" value="NZ_CP040818.1"/>
</dbReference>
<proteinExistence type="predicted"/>
<protein>
    <recommendedName>
        <fullName evidence="4">Lipoprotein</fullName>
    </recommendedName>
</protein>
<dbReference type="PROSITE" id="PS51257">
    <property type="entry name" value="PROKAR_LIPOPROTEIN"/>
    <property type="match status" value="1"/>
</dbReference>
<evidence type="ECO:0008006" key="4">
    <source>
        <dbReference type="Google" id="ProtNLM"/>
    </source>
</evidence>
<accession>A0A5B8FHK4</accession>
<dbReference type="KEGG" id="ppru:FDP22_11050"/>
<feature type="chain" id="PRO_5023114480" description="Lipoprotein" evidence="1">
    <location>
        <begin position="27"/>
        <end position="153"/>
    </location>
</feature>
<name>A0A5B8FHK4_9RHOB</name>
<feature type="signal peptide" evidence="1">
    <location>
        <begin position="1"/>
        <end position="26"/>
    </location>
</feature>
<evidence type="ECO:0000256" key="1">
    <source>
        <dbReference type="SAM" id="SignalP"/>
    </source>
</evidence>
<keyword evidence="1" id="KW-0732">Signal</keyword>
<evidence type="ECO:0000313" key="3">
    <source>
        <dbReference type="Proteomes" id="UP000305888"/>
    </source>
</evidence>
<keyword evidence="3" id="KW-1185">Reference proteome</keyword>
<dbReference type="AlphaFoldDB" id="A0A5B8FHK4"/>
<evidence type="ECO:0000313" key="2">
    <source>
        <dbReference type="EMBL" id="QDL92267.1"/>
    </source>
</evidence>
<reference evidence="2 3" key="1">
    <citation type="submission" date="2019-06" db="EMBL/GenBank/DDBJ databases">
        <title>Genome sequence of Rhodobacteraceae bacterium D4M1.</title>
        <authorList>
            <person name="Cao J."/>
        </authorList>
    </citation>
    <scope>NUCLEOTIDE SEQUENCE [LARGE SCALE GENOMIC DNA]</scope>
    <source>
        <strain evidence="2 3">D4M1</strain>
    </source>
</reference>